<dbReference type="InParanoid" id="G2YRW6"/>
<accession>G2YRW6</accession>
<evidence type="ECO:0000313" key="1">
    <source>
        <dbReference type="EMBL" id="CCD54364.1"/>
    </source>
</evidence>
<organism evidence="1 2">
    <name type="scientific">Botryotinia fuckeliana (strain T4)</name>
    <name type="common">Noble rot fungus</name>
    <name type="synonym">Botrytis cinerea</name>
    <dbReference type="NCBI Taxonomy" id="999810"/>
    <lineage>
        <taxon>Eukaryota</taxon>
        <taxon>Fungi</taxon>
        <taxon>Dikarya</taxon>
        <taxon>Ascomycota</taxon>
        <taxon>Pezizomycotina</taxon>
        <taxon>Leotiomycetes</taxon>
        <taxon>Helotiales</taxon>
        <taxon>Sclerotiniaceae</taxon>
        <taxon>Botrytis</taxon>
    </lineage>
</organism>
<dbReference type="HOGENOM" id="CLU_3159895_0_0_1"/>
<gene>
    <name evidence="1" type="ORF">BofuT4_uP124120.1</name>
</gene>
<dbReference type="Proteomes" id="UP000008177">
    <property type="component" value="Unplaced contigs"/>
</dbReference>
<protein>
    <submittedName>
        <fullName evidence="1">Uncharacterized protein</fullName>
    </submittedName>
</protein>
<dbReference type="EMBL" id="FQ790351">
    <property type="protein sequence ID" value="CCD54364.1"/>
    <property type="molecule type" value="Genomic_DNA"/>
</dbReference>
<evidence type="ECO:0000313" key="2">
    <source>
        <dbReference type="Proteomes" id="UP000008177"/>
    </source>
</evidence>
<dbReference type="AlphaFoldDB" id="G2YRW6"/>
<reference evidence="2" key="1">
    <citation type="journal article" date="2011" name="PLoS Genet.">
        <title>Genomic analysis of the necrotrophic fungal pathogens Sclerotinia sclerotiorum and Botrytis cinerea.</title>
        <authorList>
            <person name="Amselem J."/>
            <person name="Cuomo C.A."/>
            <person name="van Kan J.A."/>
            <person name="Viaud M."/>
            <person name="Benito E.P."/>
            <person name="Couloux A."/>
            <person name="Coutinho P.M."/>
            <person name="de Vries R.P."/>
            <person name="Dyer P.S."/>
            <person name="Fillinger S."/>
            <person name="Fournier E."/>
            <person name="Gout L."/>
            <person name="Hahn M."/>
            <person name="Kohn L."/>
            <person name="Lapalu N."/>
            <person name="Plummer K.M."/>
            <person name="Pradier J.M."/>
            <person name="Quevillon E."/>
            <person name="Sharon A."/>
            <person name="Simon A."/>
            <person name="ten Have A."/>
            <person name="Tudzynski B."/>
            <person name="Tudzynski P."/>
            <person name="Wincker P."/>
            <person name="Andrew M."/>
            <person name="Anthouard V."/>
            <person name="Beever R.E."/>
            <person name="Beffa R."/>
            <person name="Benoit I."/>
            <person name="Bouzid O."/>
            <person name="Brault B."/>
            <person name="Chen Z."/>
            <person name="Choquer M."/>
            <person name="Collemare J."/>
            <person name="Cotton P."/>
            <person name="Danchin E.G."/>
            <person name="Da Silva C."/>
            <person name="Gautier A."/>
            <person name="Giraud C."/>
            <person name="Giraud T."/>
            <person name="Gonzalez C."/>
            <person name="Grossetete S."/>
            <person name="Guldener U."/>
            <person name="Henrissat B."/>
            <person name="Howlett B.J."/>
            <person name="Kodira C."/>
            <person name="Kretschmer M."/>
            <person name="Lappartient A."/>
            <person name="Leroch M."/>
            <person name="Levis C."/>
            <person name="Mauceli E."/>
            <person name="Neuveglise C."/>
            <person name="Oeser B."/>
            <person name="Pearson M."/>
            <person name="Poulain J."/>
            <person name="Poussereau N."/>
            <person name="Quesneville H."/>
            <person name="Rascle C."/>
            <person name="Schumacher J."/>
            <person name="Segurens B."/>
            <person name="Sexton A."/>
            <person name="Silva E."/>
            <person name="Sirven C."/>
            <person name="Soanes D.M."/>
            <person name="Talbot N.J."/>
            <person name="Templeton M."/>
            <person name="Yandava C."/>
            <person name="Yarden O."/>
            <person name="Zeng Q."/>
            <person name="Rollins J.A."/>
            <person name="Lebrun M.H."/>
            <person name="Dickman M."/>
        </authorList>
    </citation>
    <scope>NUCLEOTIDE SEQUENCE [LARGE SCALE GENOMIC DNA]</scope>
    <source>
        <strain evidence="2">T4</strain>
    </source>
</reference>
<sequence>MSGGPRMRQEFCHPSAKHKSNLAGAAQLKAQKHLSIVVVVAMQPTGKH</sequence>
<proteinExistence type="predicted"/>
<name>G2YRW6_BOTF4</name>